<evidence type="ECO:0000256" key="4">
    <source>
        <dbReference type="ARBA" id="ARBA00022679"/>
    </source>
</evidence>
<dbReference type="GO" id="GO:0005886">
    <property type="term" value="C:plasma membrane"/>
    <property type="evidence" value="ECO:0007669"/>
    <property type="project" value="UniProtKB-SubCell"/>
</dbReference>
<feature type="transmembrane region" description="Helical" evidence="8">
    <location>
        <begin position="257"/>
        <end position="276"/>
    </location>
</feature>
<feature type="transmembrane region" description="Helical" evidence="8">
    <location>
        <begin position="70"/>
        <end position="92"/>
    </location>
</feature>
<comment type="caution">
    <text evidence="10">The sequence shown here is derived from an EMBL/GenBank/DDBJ whole genome shotgun (WGS) entry which is preliminary data.</text>
</comment>
<dbReference type="InterPro" id="IPR038731">
    <property type="entry name" value="RgtA/B/C-like"/>
</dbReference>
<evidence type="ECO:0000256" key="7">
    <source>
        <dbReference type="ARBA" id="ARBA00023136"/>
    </source>
</evidence>
<feature type="transmembrane region" description="Helical" evidence="8">
    <location>
        <begin position="341"/>
        <end position="358"/>
    </location>
</feature>
<feature type="transmembrane region" description="Helical" evidence="8">
    <location>
        <begin position="5"/>
        <end position="25"/>
    </location>
</feature>
<dbReference type="AlphaFoldDB" id="A0A0G0LE57"/>
<reference evidence="10 11" key="1">
    <citation type="journal article" date="2015" name="Nature">
        <title>rRNA introns, odd ribosomes, and small enigmatic genomes across a large radiation of phyla.</title>
        <authorList>
            <person name="Brown C.T."/>
            <person name="Hug L.A."/>
            <person name="Thomas B.C."/>
            <person name="Sharon I."/>
            <person name="Castelle C.J."/>
            <person name="Singh A."/>
            <person name="Wilkins M.J."/>
            <person name="Williams K.H."/>
            <person name="Banfield J.F."/>
        </authorList>
    </citation>
    <scope>NUCLEOTIDE SEQUENCE [LARGE SCALE GENOMIC DNA]</scope>
</reference>
<keyword evidence="7 8" id="KW-0472">Membrane</keyword>
<feature type="transmembrane region" description="Helical" evidence="8">
    <location>
        <begin position="104"/>
        <end position="122"/>
    </location>
</feature>
<dbReference type="PANTHER" id="PTHR33908:SF11">
    <property type="entry name" value="MEMBRANE PROTEIN"/>
    <property type="match status" value="1"/>
</dbReference>
<evidence type="ECO:0000256" key="3">
    <source>
        <dbReference type="ARBA" id="ARBA00022676"/>
    </source>
</evidence>
<feature type="transmembrane region" description="Helical" evidence="8">
    <location>
        <begin position="221"/>
        <end position="245"/>
    </location>
</feature>
<feature type="transmembrane region" description="Helical" evidence="8">
    <location>
        <begin position="288"/>
        <end position="306"/>
    </location>
</feature>
<evidence type="ECO:0000256" key="1">
    <source>
        <dbReference type="ARBA" id="ARBA00004651"/>
    </source>
</evidence>
<sequence>MIKKYLSHLTIIAFGLVIRLIYAIYSHDFWLDEGVNYFIAQNSLSKVLDALSHNNWPPFYSLLMWLWQKVSFNLLWIRLPSVIFGTLTLIIIYKIAKKIFEPKLALLTLVLAIVSPPLVYFSAENRDYGLFTLLTSLMMLAFLNLVQKSNIKNLIFFILSSTVAILTHYFAILALISLIMASFLSLGFKIKLKTLFGALTAISILILPWMIFTFGKEKPDCLCLGPILGSGATFAFMSLGGAGFITLKRFFEPSTPIFLKLFLTGFLAFSTLIFLFAIKFYKNPKIRFLLLCFFLPILFIFLVSFYKPLFSVRSFIFLVPIFLILTTYVLDKIDRYFKFKWLFIIYLVSSASIISLTTQRPFFNQEPLWQTSTLLASFPHQNTQIVHANLYTYLPSRYYYPDLNQQVLAHDLPAPLFGSLKPNLFSTFDPQKSIILVYAIDRTDNRKLQEVQRNLYNVFGQAKNDLMMGKIRILVFSK</sequence>
<keyword evidence="2" id="KW-1003">Cell membrane</keyword>
<organism evidence="10 11">
    <name type="scientific">Candidatus Curtissbacteria bacterium GW2011_GWC2_38_9</name>
    <dbReference type="NCBI Taxonomy" id="1618414"/>
    <lineage>
        <taxon>Bacteria</taxon>
        <taxon>Candidatus Curtissiibacteriota</taxon>
    </lineage>
</organism>
<feature type="transmembrane region" description="Helical" evidence="8">
    <location>
        <begin position="154"/>
        <end position="183"/>
    </location>
</feature>
<proteinExistence type="predicted"/>
<keyword evidence="5 8" id="KW-0812">Transmembrane</keyword>
<keyword evidence="4" id="KW-0808">Transferase</keyword>
<evidence type="ECO:0000259" key="9">
    <source>
        <dbReference type="Pfam" id="PF13231"/>
    </source>
</evidence>
<comment type="subcellular location">
    <subcellularLocation>
        <location evidence="1">Cell membrane</location>
        <topology evidence="1">Multi-pass membrane protein</topology>
    </subcellularLocation>
</comment>
<dbReference type="Proteomes" id="UP000034893">
    <property type="component" value="Unassembled WGS sequence"/>
</dbReference>
<evidence type="ECO:0000256" key="6">
    <source>
        <dbReference type="ARBA" id="ARBA00022989"/>
    </source>
</evidence>
<keyword evidence="3" id="KW-0328">Glycosyltransferase</keyword>
<dbReference type="InterPro" id="IPR050297">
    <property type="entry name" value="LipidA_mod_glycosyltrf_83"/>
</dbReference>
<dbReference type="GO" id="GO:0009103">
    <property type="term" value="P:lipopolysaccharide biosynthetic process"/>
    <property type="evidence" value="ECO:0007669"/>
    <property type="project" value="UniProtKB-ARBA"/>
</dbReference>
<accession>A0A0G0LE57</accession>
<keyword evidence="6 8" id="KW-1133">Transmembrane helix</keyword>
<evidence type="ECO:0000313" key="10">
    <source>
        <dbReference type="EMBL" id="KKQ89337.1"/>
    </source>
</evidence>
<feature type="transmembrane region" description="Helical" evidence="8">
    <location>
        <begin position="312"/>
        <end position="329"/>
    </location>
</feature>
<dbReference type="EMBL" id="LBVP01000016">
    <property type="protein sequence ID" value="KKQ89337.1"/>
    <property type="molecule type" value="Genomic_DNA"/>
</dbReference>
<gene>
    <name evidence="10" type="ORF">UT12_C0016G0014</name>
</gene>
<feature type="transmembrane region" description="Helical" evidence="8">
    <location>
        <begin position="195"/>
        <end position="214"/>
    </location>
</feature>
<feature type="transmembrane region" description="Helical" evidence="8">
    <location>
        <begin position="128"/>
        <end position="147"/>
    </location>
</feature>
<dbReference type="PANTHER" id="PTHR33908">
    <property type="entry name" value="MANNOSYLTRANSFERASE YKCB-RELATED"/>
    <property type="match status" value="1"/>
</dbReference>
<evidence type="ECO:0000256" key="5">
    <source>
        <dbReference type="ARBA" id="ARBA00022692"/>
    </source>
</evidence>
<evidence type="ECO:0000313" key="11">
    <source>
        <dbReference type="Proteomes" id="UP000034893"/>
    </source>
</evidence>
<dbReference type="GO" id="GO:0016763">
    <property type="term" value="F:pentosyltransferase activity"/>
    <property type="evidence" value="ECO:0007669"/>
    <property type="project" value="TreeGrafter"/>
</dbReference>
<feature type="domain" description="Glycosyltransferase RgtA/B/C/D-like" evidence="9">
    <location>
        <begin position="57"/>
        <end position="211"/>
    </location>
</feature>
<protein>
    <recommendedName>
        <fullName evidence="9">Glycosyltransferase RgtA/B/C/D-like domain-containing protein</fullName>
    </recommendedName>
</protein>
<evidence type="ECO:0000256" key="8">
    <source>
        <dbReference type="SAM" id="Phobius"/>
    </source>
</evidence>
<name>A0A0G0LE57_9BACT</name>
<dbReference type="Pfam" id="PF13231">
    <property type="entry name" value="PMT_2"/>
    <property type="match status" value="1"/>
</dbReference>
<evidence type="ECO:0000256" key="2">
    <source>
        <dbReference type="ARBA" id="ARBA00022475"/>
    </source>
</evidence>